<proteinExistence type="predicted"/>
<organism evidence="2">
    <name type="scientific">Brassica oleracea</name>
    <name type="common">Wild cabbage</name>
    <dbReference type="NCBI Taxonomy" id="3712"/>
    <lineage>
        <taxon>Eukaryota</taxon>
        <taxon>Viridiplantae</taxon>
        <taxon>Streptophyta</taxon>
        <taxon>Embryophyta</taxon>
        <taxon>Tracheophyta</taxon>
        <taxon>Spermatophyta</taxon>
        <taxon>Magnoliopsida</taxon>
        <taxon>eudicotyledons</taxon>
        <taxon>Gunneridae</taxon>
        <taxon>Pentapetalae</taxon>
        <taxon>rosids</taxon>
        <taxon>malvids</taxon>
        <taxon>Brassicales</taxon>
        <taxon>Brassicaceae</taxon>
        <taxon>Brassiceae</taxon>
        <taxon>Brassica</taxon>
    </lineage>
</organism>
<dbReference type="EMBL" id="LR031879">
    <property type="protein sequence ID" value="VDD54207.1"/>
    <property type="molecule type" value="Genomic_DNA"/>
</dbReference>
<gene>
    <name evidence="2" type="ORF">BOLC8T47436H</name>
</gene>
<name>A0A3P6F902_BRAOL</name>
<sequence length="96" mass="11195">MKFGWASRLVNYILCFQLDIKKKYELWCFIGPEPLRFSLIEFEHLTGLNCEYTENLDNPDVEVTDELARFWELMGVDIDAGPNSQQIIAACQRFGE</sequence>
<dbReference type="InterPro" id="IPR015410">
    <property type="entry name" value="DUF1985"/>
</dbReference>
<evidence type="ECO:0000313" key="2">
    <source>
        <dbReference type="EMBL" id="VDD54207.1"/>
    </source>
</evidence>
<feature type="domain" description="DUF1985" evidence="1">
    <location>
        <begin position="14"/>
        <end position="72"/>
    </location>
</feature>
<protein>
    <recommendedName>
        <fullName evidence="1">DUF1985 domain-containing protein</fullName>
    </recommendedName>
</protein>
<evidence type="ECO:0000259" key="1">
    <source>
        <dbReference type="Pfam" id="PF09331"/>
    </source>
</evidence>
<dbReference type="AlphaFoldDB" id="A0A3P6F902"/>
<dbReference type="Pfam" id="PF09331">
    <property type="entry name" value="DUF1985"/>
    <property type="match status" value="1"/>
</dbReference>
<accession>A0A3P6F902</accession>
<reference evidence="2" key="1">
    <citation type="submission" date="2018-11" db="EMBL/GenBank/DDBJ databases">
        <authorList>
            <consortium name="Genoscope - CEA"/>
            <person name="William W."/>
        </authorList>
    </citation>
    <scope>NUCLEOTIDE SEQUENCE</scope>
</reference>